<dbReference type="KEGG" id="cace:CACET_c27220"/>
<dbReference type="PATRIC" id="fig|84022.5.peg.658"/>
<name>A0A0D8I8J6_9CLOT</name>
<protein>
    <submittedName>
        <fullName evidence="1">Uncharacterized protein</fullName>
    </submittedName>
</protein>
<dbReference type="OrthoDB" id="1891855at2"/>
<evidence type="ECO:0000313" key="1">
    <source>
        <dbReference type="EMBL" id="AKL96167.1"/>
    </source>
</evidence>
<dbReference type="RefSeq" id="WP_044825201.1">
    <property type="nucleotide sequence ID" value="NZ_CP009687.1"/>
</dbReference>
<dbReference type="Proteomes" id="UP000035704">
    <property type="component" value="Chromosome"/>
</dbReference>
<sequence>MKTKRKQYLINQFQLRDIKKCEDKNEYSIKVKKEHKPVQQSENFLFYMTYKITGRVPAADQSNPLNEIISITTGRGANADDKALLGKILNKGFFFKDKKYVFLDVSLSGSQHKTCKQYYVSEGIYKKLKERITLGKEPNITVPSKYLTAVALMTTSCNLFDIKDYIDQLDICVIDDLEYELENQHIVYNAPYKRTDEEEILYQSYMEALEAIKGYEKALAEGKKLAKNKEIPKRKKSNKETEKTINQWKEEGLRPKLEEAAKPISMVFAKGIYKWIPCYTKQQCERIPEERFVFPVDKITTEVEFKEEIKNVPINFADGTALMDINFAEKLGMKLEDQGGQLRFPYCKAFFNILELREWLKEEGVESITDLFGNPHPVDGIDILMTKSCFKAFLEKGETDYKDGCLFKDMDEYKDLIKNYDFDTFGIANYVHPPKSKYTKITYQMLLALKLKDVYMPMFAQDECDMINKVIKIYSDTGDVNWDDVKYILAFLNMLKDEKEEISFNEDDEDNEDHEIEANPILDDEAEEIDTNENWEEPIIQAIKINKNMVFDPYVRKKILQRIEHMINEMRLGKMYMPCNYYFATCHIPTLIHWAINRDTEIIKEMVPQNKVFMGKTKGMYVAMRNPVTSYSEVAKLEFIPDTCKWTEHLNHIIQFGEGLYMHRMNLDYDGDKICLFSIDRNYKEMEMTWLAWCKTIKVEDSNAYIYTHSKKEKDLNKINNQGTVTLLDFLQEALPQVNYADKDTVEPVAFTKEAVVSFILHADDKTGQITDKATQVENRMMAERKTKKYQDAIRYGKYLQGLQIDASKSGLPVEICKSFQYNFRKKPTFLYYKSGGSKWKYDNQYESPLDWFAEKLLSKYEKWIGEQINKNTRKRKDGEILKNTLALLENPNLDYAVIKEYEAKLEPEFLRYKDKFKKINERYKTIDKYSKADENKEQRKLKRREYSDLNKKTRERIYKLCPNPSVVAQVAVNYAYKYSKENSKDKKDLRWQDNWNFAWMFPEGILYHLWLNQDEDKIDVLGSDERCHYDFNLLDHYYIVKDDMKIYKQEEIEEISDIEVLEEYLAKEPANDLELTNVLCMGLDKGLTTDDIANRVYDGAVLQLKINDGYPQLWDATGKIIGIKHDILKQYEGSRIVIKKVYEDAKSTRTITVDCSIKAIA</sequence>
<reference evidence="1 2" key="1">
    <citation type="submission" date="2014-10" db="EMBL/GenBank/DDBJ databases">
        <title>Genome sequence of Clostridium aceticum DSM 1496.</title>
        <authorList>
            <person name="Poehlein A."/>
            <person name="Schiel-Bengelsdorf B."/>
            <person name="Gottschalk G."/>
            <person name="Duerre P."/>
            <person name="Daniel R."/>
        </authorList>
    </citation>
    <scope>NUCLEOTIDE SEQUENCE [LARGE SCALE GENOMIC DNA]</scope>
    <source>
        <strain evidence="1 2">DSM 1496</strain>
    </source>
</reference>
<dbReference type="AlphaFoldDB" id="A0A0D8I8J6"/>
<evidence type="ECO:0000313" key="2">
    <source>
        <dbReference type="Proteomes" id="UP000035704"/>
    </source>
</evidence>
<proteinExistence type="predicted"/>
<dbReference type="EMBL" id="CP009687">
    <property type="protein sequence ID" value="AKL96167.1"/>
    <property type="molecule type" value="Genomic_DNA"/>
</dbReference>
<gene>
    <name evidence="1" type="ORF">CACET_c27220</name>
</gene>
<keyword evidence="2" id="KW-1185">Reference proteome</keyword>
<accession>A0A0D8I8J6</accession>
<dbReference type="STRING" id="84022.CACET_c27220"/>
<organism evidence="1 2">
    <name type="scientific">Clostridium aceticum</name>
    <dbReference type="NCBI Taxonomy" id="84022"/>
    <lineage>
        <taxon>Bacteria</taxon>
        <taxon>Bacillati</taxon>
        <taxon>Bacillota</taxon>
        <taxon>Clostridia</taxon>
        <taxon>Eubacteriales</taxon>
        <taxon>Clostridiaceae</taxon>
        <taxon>Clostridium</taxon>
    </lineage>
</organism>